<dbReference type="InterPro" id="IPR013108">
    <property type="entry name" value="Amidohydro_3"/>
</dbReference>
<evidence type="ECO:0000256" key="1">
    <source>
        <dbReference type="SAM" id="SignalP"/>
    </source>
</evidence>
<evidence type="ECO:0000313" key="4">
    <source>
        <dbReference type="Proteomes" id="UP001364472"/>
    </source>
</evidence>
<proteinExistence type="predicted"/>
<accession>A0AAW9R2Y6</accession>
<dbReference type="CDD" id="cd01300">
    <property type="entry name" value="YtcJ_like"/>
    <property type="match status" value="1"/>
</dbReference>
<sequence>MILRLLACATALALALPAAAEPVLFTRMNGYTLDGSGTLQRFDALLVDEDGRVVATGGEAALRERAGGARIESMAGRTVLPGLTDAHGHLMGLGFALRQADLVGTRSLDEALERVRAFADARPGDGWIVGNGWNQVIWQLGRFPTASELDAVVADRPVWLERVDGHAGWANSAALKLAGIDRHTPDPVGGRIERDADGDPGGVLVDAAMGLVSAKIPPADAAEARAALESALVTLASLGLTSVHDAGIDADDWHLFRQMADADRLSLRIYAMVRDTGEDFDQIAANGPLLASGNDHLTVRSVKMWADGALGSRGAAMIEPYSDDPHNHGLLFRTPAELRNAVDKAFAQGFQVNIHAIGDAGVRQVLDAYSIAYKAHPEARGLRNRVEHSQIAALADIPRYLPLQLIASMQPTHATSDMNMAEDRVGPQRILGGYAWRRFLDQGTRIAGGSDFPVELPNPFFGLHAAVTRQDHENHPDGGWYADQRMTREEALRAFTLDAAWAAHQEARQGTLEPGKWADFIVIDRDYFSIPAEDIWKIGVLQTWVGGKQVFLR</sequence>
<dbReference type="GO" id="GO:0016810">
    <property type="term" value="F:hydrolase activity, acting on carbon-nitrogen (but not peptide) bonds"/>
    <property type="evidence" value="ECO:0007669"/>
    <property type="project" value="InterPro"/>
</dbReference>
<keyword evidence="4" id="KW-1185">Reference proteome</keyword>
<organism evidence="3 4">
    <name type="scientific">Denitratimonas tolerans</name>
    <dbReference type="NCBI Taxonomy" id="1338420"/>
    <lineage>
        <taxon>Bacteria</taxon>
        <taxon>Pseudomonadati</taxon>
        <taxon>Pseudomonadota</taxon>
        <taxon>Gammaproteobacteria</taxon>
        <taxon>Lysobacterales</taxon>
        <taxon>Lysobacteraceae</taxon>
        <taxon>Denitratimonas</taxon>
    </lineage>
</organism>
<reference evidence="3 4" key="1">
    <citation type="journal article" date="2016" name="Antonie Van Leeuwenhoek">
        <title>Denitratimonas tolerans gen. nov., sp. nov., a denitrifying bacterium isolated from a bioreactor for tannery wastewater treatment.</title>
        <authorList>
            <person name="Han S.I."/>
            <person name="Kim J.O."/>
            <person name="Lee Y.R."/>
            <person name="Ekpeghere K.I."/>
            <person name="Koh S.C."/>
            <person name="Whang K.S."/>
        </authorList>
    </citation>
    <scope>NUCLEOTIDE SEQUENCE [LARGE SCALE GENOMIC DNA]</scope>
    <source>
        <strain evidence="3 4">KACC 17565</strain>
    </source>
</reference>
<dbReference type="Gene3D" id="3.20.20.140">
    <property type="entry name" value="Metal-dependent hydrolases"/>
    <property type="match status" value="1"/>
</dbReference>
<keyword evidence="1" id="KW-0732">Signal</keyword>
<dbReference type="SUPFAM" id="SSF51338">
    <property type="entry name" value="Composite domain of metallo-dependent hydrolases"/>
    <property type="match status" value="1"/>
</dbReference>
<evidence type="ECO:0000313" key="3">
    <source>
        <dbReference type="EMBL" id="MEJ1248553.1"/>
    </source>
</evidence>
<gene>
    <name evidence="3" type="ORF">WB794_02510</name>
</gene>
<keyword evidence="3" id="KW-0378">Hydrolase</keyword>
<dbReference type="Proteomes" id="UP001364472">
    <property type="component" value="Unassembled WGS sequence"/>
</dbReference>
<feature type="signal peptide" evidence="1">
    <location>
        <begin position="1"/>
        <end position="20"/>
    </location>
</feature>
<dbReference type="PANTHER" id="PTHR22642:SF2">
    <property type="entry name" value="PROTEIN LONG AFTER FAR-RED 3"/>
    <property type="match status" value="1"/>
</dbReference>
<dbReference type="InterPro" id="IPR011059">
    <property type="entry name" value="Metal-dep_hydrolase_composite"/>
</dbReference>
<feature type="domain" description="Amidohydrolase 3" evidence="2">
    <location>
        <begin position="75"/>
        <end position="551"/>
    </location>
</feature>
<dbReference type="EC" id="3.5.-.-" evidence="3"/>
<evidence type="ECO:0000259" key="2">
    <source>
        <dbReference type="Pfam" id="PF07969"/>
    </source>
</evidence>
<dbReference type="Gene3D" id="3.10.310.70">
    <property type="match status" value="1"/>
</dbReference>
<dbReference type="InterPro" id="IPR033932">
    <property type="entry name" value="YtcJ-like"/>
</dbReference>
<dbReference type="Pfam" id="PF07969">
    <property type="entry name" value="Amidohydro_3"/>
    <property type="match status" value="1"/>
</dbReference>
<feature type="chain" id="PRO_5043522005" evidence="1">
    <location>
        <begin position="21"/>
        <end position="553"/>
    </location>
</feature>
<protein>
    <submittedName>
        <fullName evidence="3">Amidohydrolase</fullName>
        <ecNumber evidence="3">3.5.-.-</ecNumber>
    </submittedName>
</protein>
<name>A0AAW9R2Y6_9GAMM</name>
<dbReference type="Gene3D" id="2.30.40.10">
    <property type="entry name" value="Urease, subunit C, domain 1"/>
    <property type="match status" value="1"/>
</dbReference>
<dbReference type="EMBL" id="JBBDHC010000002">
    <property type="protein sequence ID" value="MEJ1248553.1"/>
    <property type="molecule type" value="Genomic_DNA"/>
</dbReference>
<dbReference type="AlphaFoldDB" id="A0AAW9R2Y6"/>
<dbReference type="InterPro" id="IPR032466">
    <property type="entry name" value="Metal_Hydrolase"/>
</dbReference>
<dbReference type="SUPFAM" id="SSF51556">
    <property type="entry name" value="Metallo-dependent hydrolases"/>
    <property type="match status" value="1"/>
</dbReference>
<dbReference type="RefSeq" id="WP_337334265.1">
    <property type="nucleotide sequence ID" value="NZ_JBBDHC010000002.1"/>
</dbReference>
<comment type="caution">
    <text evidence="3">The sequence shown here is derived from an EMBL/GenBank/DDBJ whole genome shotgun (WGS) entry which is preliminary data.</text>
</comment>
<dbReference type="PANTHER" id="PTHR22642">
    <property type="entry name" value="IMIDAZOLONEPROPIONASE"/>
    <property type="match status" value="1"/>
</dbReference>